<organism evidence="1 2">
    <name type="scientific">Gemmobacter megaterium</name>
    <dbReference type="NCBI Taxonomy" id="1086013"/>
    <lineage>
        <taxon>Bacteria</taxon>
        <taxon>Pseudomonadati</taxon>
        <taxon>Pseudomonadota</taxon>
        <taxon>Alphaproteobacteria</taxon>
        <taxon>Rhodobacterales</taxon>
        <taxon>Paracoccaceae</taxon>
        <taxon>Gemmobacter</taxon>
    </lineage>
</organism>
<keyword evidence="2" id="KW-1185">Reference proteome</keyword>
<dbReference type="RefSeq" id="WP_076527869.1">
    <property type="nucleotide sequence ID" value="NZ_BMEH01000001.1"/>
</dbReference>
<protein>
    <submittedName>
        <fullName evidence="1">Uncharacterized protein</fullName>
    </submittedName>
</protein>
<dbReference type="AlphaFoldDB" id="A0A1N7K573"/>
<evidence type="ECO:0000313" key="2">
    <source>
        <dbReference type="Proteomes" id="UP000186141"/>
    </source>
</evidence>
<proteinExistence type="predicted"/>
<evidence type="ECO:0000313" key="1">
    <source>
        <dbReference type="EMBL" id="SIS56729.1"/>
    </source>
</evidence>
<gene>
    <name evidence="1" type="ORF">SAMN05421774_101225</name>
</gene>
<name>A0A1N7K573_9RHOB</name>
<sequence>MTHAPLPPPGVGSPFLTIDDALILRRGVRGVVAVDVRLIGAHPTAGAEVVAFLEAEGLETSMQRIEHMQPPPLRRLVFRYAGNRAELTVAPNAAD</sequence>
<dbReference type="EMBL" id="FTOT01000001">
    <property type="protein sequence ID" value="SIS56729.1"/>
    <property type="molecule type" value="Genomic_DNA"/>
</dbReference>
<accession>A0A1N7K573</accession>
<reference evidence="1 2" key="1">
    <citation type="submission" date="2017-01" db="EMBL/GenBank/DDBJ databases">
        <authorList>
            <person name="Mah S.A."/>
            <person name="Swanson W.J."/>
            <person name="Moy G.W."/>
            <person name="Vacquier V.D."/>
        </authorList>
    </citation>
    <scope>NUCLEOTIDE SEQUENCE [LARGE SCALE GENOMIC DNA]</scope>
    <source>
        <strain evidence="1 2">DSM 26375</strain>
    </source>
</reference>
<dbReference type="OrthoDB" id="7868994at2"/>
<dbReference type="Proteomes" id="UP000186141">
    <property type="component" value="Unassembled WGS sequence"/>
</dbReference>